<dbReference type="OrthoDB" id="9814580at2"/>
<evidence type="ECO:0000256" key="11">
    <source>
        <dbReference type="ARBA" id="ARBA00048366"/>
    </source>
</evidence>
<organism evidence="13 14">
    <name type="scientific">Porphyromonas loveana</name>
    <dbReference type="NCBI Taxonomy" id="1884669"/>
    <lineage>
        <taxon>Bacteria</taxon>
        <taxon>Pseudomonadati</taxon>
        <taxon>Bacteroidota</taxon>
        <taxon>Bacteroidia</taxon>
        <taxon>Bacteroidales</taxon>
        <taxon>Porphyromonadaceae</taxon>
        <taxon>Porphyromonas</taxon>
    </lineage>
</organism>
<dbReference type="NCBIfam" id="TIGR00057">
    <property type="entry name" value="L-threonylcarbamoyladenylate synthase"/>
    <property type="match status" value="1"/>
</dbReference>
<dbReference type="SUPFAM" id="SSF55821">
    <property type="entry name" value="YrdC/RibB"/>
    <property type="match status" value="1"/>
</dbReference>
<dbReference type="InterPro" id="IPR006070">
    <property type="entry name" value="Sua5-like_dom"/>
</dbReference>
<evidence type="ECO:0000259" key="12">
    <source>
        <dbReference type="PROSITE" id="PS51163"/>
    </source>
</evidence>
<dbReference type="InterPro" id="IPR017945">
    <property type="entry name" value="DHBP_synth_RibB-like_a/b_dom"/>
</dbReference>
<protein>
    <recommendedName>
        <fullName evidence="10">L-threonylcarbamoyladenylate synthase</fullName>
        <ecNumber evidence="3">2.7.7.87</ecNumber>
    </recommendedName>
    <alternativeName>
        <fullName evidence="10">L-threonylcarbamoyladenylate synthase</fullName>
    </alternativeName>
</protein>
<gene>
    <name evidence="13" type="ORF">C7382_11116</name>
</gene>
<evidence type="ECO:0000256" key="5">
    <source>
        <dbReference type="ARBA" id="ARBA00022679"/>
    </source>
</evidence>
<evidence type="ECO:0000256" key="7">
    <source>
        <dbReference type="ARBA" id="ARBA00022695"/>
    </source>
</evidence>
<dbReference type="GeneID" id="94551062"/>
<evidence type="ECO:0000256" key="4">
    <source>
        <dbReference type="ARBA" id="ARBA00022490"/>
    </source>
</evidence>
<dbReference type="RefSeq" id="WP_116679599.1">
    <property type="nucleotide sequence ID" value="NZ_QEKY01000011.1"/>
</dbReference>
<dbReference type="PANTHER" id="PTHR17490:SF16">
    <property type="entry name" value="THREONYLCARBAMOYL-AMP SYNTHASE"/>
    <property type="match status" value="1"/>
</dbReference>
<evidence type="ECO:0000256" key="8">
    <source>
        <dbReference type="ARBA" id="ARBA00022741"/>
    </source>
</evidence>
<dbReference type="GO" id="GO:0005524">
    <property type="term" value="F:ATP binding"/>
    <property type="evidence" value="ECO:0007669"/>
    <property type="project" value="UniProtKB-KW"/>
</dbReference>
<dbReference type="PANTHER" id="PTHR17490">
    <property type="entry name" value="SUA5"/>
    <property type="match status" value="1"/>
</dbReference>
<keyword evidence="7" id="KW-0548">Nucleotidyltransferase</keyword>
<evidence type="ECO:0000256" key="10">
    <source>
        <dbReference type="ARBA" id="ARBA00029774"/>
    </source>
</evidence>
<dbReference type="GO" id="GO:0061710">
    <property type="term" value="F:L-threonylcarbamoyladenylate synthase"/>
    <property type="evidence" value="ECO:0007669"/>
    <property type="project" value="UniProtKB-EC"/>
</dbReference>
<evidence type="ECO:0000256" key="6">
    <source>
        <dbReference type="ARBA" id="ARBA00022694"/>
    </source>
</evidence>
<comment type="similarity">
    <text evidence="2">Belongs to the SUA5 family.</text>
</comment>
<comment type="subcellular location">
    <subcellularLocation>
        <location evidence="1">Cytoplasm</location>
    </subcellularLocation>
</comment>
<evidence type="ECO:0000256" key="1">
    <source>
        <dbReference type="ARBA" id="ARBA00004496"/>
    </source>
</evidence>
<keyword evidence="9" id="KW-0067">ATP-binding</keyword>
<dbReference type="GO" id="GO:0005737">
    <property type="term" value="C:cytoplasm"/>
    <property type="evidence" value="ECO:0007669"/>
    <property type="project" value="UniProtKB-SubCell"/>
</dbReference>
<dbReference type="GO" id="GO:0000049">
    <property type="term" value="F:tRNA binding"/>
    <property type="evidence" value="ECO:0007669"/>
    <property type="project" value="TreeGrafter"/>
</dbReference>
<keyword evidence="4" id="KW-0963">Cytoplasm</keyword>
<keyword evidence="14" id="KW-1185">Reference proteome</keyword>
<dbReference type="EC" id="2.7.7.87" evidence="3"/>
<dbReference type="InterPro" id="IPR050156">
    <property type="entry name" value="TC-AMP_synthase_SUA5"/>
</dbReference>
<reference evidence="13 14" key="1">
    <citation type="submission" date="2018-04" db="EMBL/GenBank/DDBJ databases">
        <title>Genomic Encyclopedia of Type Strains, Phase IV (KMG-IV): sequencing the most valuable type-strain genomes for metagenomic binning, comparative biology and taxonomic classification.</title>
        <authorList>
            <person name="Goeker M."/>
        </authorList>
    </citation>
    <scope>NUCLEOTIDE SEQUENCE [LARGE SCALE GENOMIC DNA]</scope>
    <source>
        <strain evidence="13 14">DSM 28520</strain>
    </source>
</reference>
<evidence type="ECO:0000256" key="9">
    <source>
        <dbReference type="ARBA" id="ARBA00022840"/>
    </source>
</evidence>
<dbReference type="EMBL" id="QEKY01000011">
    <property type="protein sequence ID" value="PVZ08769.1"/>
    <property type="molecule type" value="Genomic_DNA"/>
</dbReference>
<comment type="catalytic activity">
    <reaction evidence="11">
        <text>L-threonine + hydrogencarbonate + ATP = L-threonylcarbamoyladenylate + diphosphate + H2O</text>
        <dbReference type="Rhea" id="RHEA:36407"/>
        <dbReference type="ChEBI" id="CHEBI:15377"/>
        <dbReference type="ChEBI" id="CHEBI:17544"/>
        <dbReference type="ChEBI" id="CHEBI:30616"/>
        <dbReference type="ChEBI" id="CHEBI:33019"/>
        <dbReference type="ChEBI" id="CHEBI:57926"/>
        <dbReference type="ChEBI" id="CHEBI:73682"/>
        <dbReference type="EC" id="2.7.7.87"/>
    </reaction>
</comment>
<name>A0A2U1F9F2_9PORP</name>
<dbReference type="Pfam" id="PF01300">
    <property type="entry name" value="Sua5_yciO_yrdC"/>
    <property type="match status" value="1"/>
</dbReference>
<keyword evidence="6" id="KW-0819">tRNA processing</keyword>
<evidence type="ECO:0000313" key="13">
    <source>
        <dbReference type="EMBL" id="PVZ08769.1"/>
    </source>
</evidence>
<dbReference type="PROSITE" id="PS51163">
    <property type="entry name" value="YRDC"/>
    <property type="match status" value="1"/>
</dbReference>
<dbReference type="Gene3D" id="3.90.870.10">
    <property type="entry name" value="DHBP synthase"/>
    <property type="match status" value="1"/>
</dbReference>
<dbReference type="AlphaFoldDB" id="A0A2U1F9F2"/>
<proteinExistence type="inferred from homology"/>
<feature type="domain" description="YrdC-like" evidence="12">
    <location>
        <begin position="9"/>
        <end position="193"/>
    </location>
</feature>
<evidence type="ECO:0000313" key="14">
    <source>
        <dbReference type="Proteomes" id="UP000245462"/>
    </source>
</evidence>
<dbReference type="Proteomes" id="UP000245462">
    <property type="component" value="Unassembled WGS sequence"/>
</dbReference>
<dbReference type="GO" id="GO:0008033">
    <property type="term" value="P:tRNA processing"/>
    <property type="evidence" value="ECO:0007669"/>
    <property type="project" value="UniProtKB-KW"/>
</dbReference>
<accession>A0A2U1F9F2</accession>
<evidence type="ECO:0000256" key="3">
    <source>
        <dbReference type="ARBA" id="ARBA00012584"/>
    </source>
</evidence>
<evidence type="ECO:0000256" key="2">
    <source>
        <dbReference type="ARBA" id="ARBA00007663"/>
    </source>
</evidence>
<keyword evidence="8" id="KW-0547">Nucleotide-binding</keyword>
<comment type="caution">
    <text evidence="13">The sequence shown here is derived from an EMBL/GenBank/DDBJ whole genome shotgun (WGS) entry which is preliminary data.</text>
</comment>
<dbReference type="GO" id="GO:0003725">
    <property type="term" value="F:double-stranded RNA binding"/>
    <property type="evidence" value="ECO:0007669"/>
    <property type="project" value="InterPro"/>
</dbReference>
<dbReference type="GO" id="GO:0006450">
    <property type="term" value="P:regulation of translational fidelity"/>
    <property type="evidence" value="ECO:0007669"/>
    <property type="project" value="TreeGrafter"/>
</dbReference>
<sequence>MKNLDDTFRSEAKKAAEIMRKGGIILYPTDTIWGIGCDATNEEAVQRIFRLKERADSKSMLVLTDSEAKLQGLMDEVPEMAWDLIELTNKPLTIIYPAAKGVAPSLIAEDGTLGIRVTREPFSTELCRLMRVPVVSTSANKSGQPAAQTYAQIAPEIIEGVDYVVECRRQEKGGQPSAIIRLGTKGEVEVLRQ</sequence>
<keyword evidence="5" id="KW-0808">Transferase</keyword>